<keyword evidence="3 6" id="KW-1133">Transmembrane helix</keyword>
<feature type="transmembrane region" description="Helical" evidence="6">
    <location>
        <begin position="237"/>
        <end position="256"/>
    </location>
</feature>
<dbReference type="Gene3D" id="1.20.1280.290">
    <property type="match status" value="1"/>
</dbReference>
<proteinExistence type="predicted"/>
<evidence type="ECO:0000256" key="3">
    <source>
        <dbReference type="ARBA" id="ARBA00022989"/>
    </source>
</evidence>
<keyword evidence="4 6" id="KW-0472">Membrane</keyword>
<evidence type="ECO:0000256" key="1">
    <source>
        <dbReference type="ARBA" id="ARBA00004141"/>
    </source>
</evidence>
<evidence type="ECO:0000313" key="7">
    <source>
        <dbReference type="EMBL" id="KUI70975.1"/>
    </source>
</evidence>
<reference evidence="7" key="1">
    <citation type="submission" date="2014-12" db="EMBL/GenBank/DDBJ databases">
        <title>Genome Sequence of Valsa Canker Pathogens Uncovers a Specific Adaption of Colonization on Woody Bark.</title>
        <authorList>
            <person name="Yin Z."/>
            <person name="Liu H."/>
            <person name="Gao X."/>
            <person name="Li Z."/>
            <person name="Song N."/>
            <person name="Ke X."/>
            <person name="Dai Q."/>
            <person name="Wu Y."/>
            <person name="Sun Y."/>
            <person name="Xu J.-R."/>
            <person name="Kang Z.K."/>
            <person name="Wang L."/>
            <person name="Huang L."/>
        </authorList>
    </citation>
    <scope>NUCLEOTIDE SEQUENCE [LARGE SCALE GENOMIC DNA]</scope>
    <source>
        <strain evidence="7">03-8</strain>
    </source>
</reference>
<gene>
    <name evidence="7" type="ORF">VM1G_06385</name>
</gene>
<dbReference type="SMART" id="SM00679">
    <property type="entry name" value="CTNS"/>
    <property type="match status" value="1"/>
</dbReference>
<protein>
    <recommendedName>
        <fullName evidence="9">PQ loop repeat protein</fullName>
    </recommendedName>
</protein>
<feature type="region of interest" description="Disordered" evidence="5">
    <location>
        <begin position="314"/>
        <end position="374"/>
    </location>
</feature>
<dbReference type="Pfam" id="PF04193">
    <property type="entry name" value="PQ-loop"/>
    <property type="match status" value="1"/>
</dbReference>
<evidence type="ECO:0000313" key="8">
    <source>
        <dbReference type="Proteomes" id="UP000078559"/>
    </source>
</evidence>
<dbReference type="OrthoDB" id="19344at2759"/>
<sequence length="374" mass="41406">MDVEMFFTEPDRCNHLSTPSISQFTISCILMGWVLISYIPQYARIVSRKSAEGLSTLYILLGSLSGVCAVGNIMMLPSSEVEIGCCRELQRFACISGLLGMFQVIFGIACFWGVLFMYVYYSEEEADAEIHHRRPSLSGPERTFRRAKKAYLVLLCACAFAFAVMLISAIISHRFPWYSQAWADTLGVAVAVLACVQWVPQTLTTWHLGHLGSLSLASLCLSAPVRIPLQTHENDDIVLVQYTWIFGINMIIRVGLAGWSAWAVYILVGTMQLILIAMGVSFKVTGETQPHEQRRPSIIAMHFDGWNASHRSVASSNIAPDERRPLLASPMRHASDTMGTSRGSERRALMSMSPPPRKPQSRDGRAATASPAGR</sequence>
<evidence type="ECO:0000256" key="6">
    <source>
        <dbReference type="SAM" id="Phobius"/>
    </source>
</evidence>
<feature type="transmembrane region" description="Helical" evidence="6">
    <location>
        <begin position="55"/>
        <end position="76"/>
    </location>
</feature>
<feature type="transmembrane region" description="Helical" evidence="6">
    <location>
        <begin position="97"/>
        <end position="121"/>
    </location>
</feature>
<comment type="subcellular location">
    <subcellularLocation>
        <location evidence="1">Membrane</location>
        <topology evidence="1">Multi-pass membrane protein</topology>
    </subcellularLocation>
</comment>
<evidence type="ECO:0008006" key="9">
    <source>
        <dbReference type="Google" id="ProtNLM"/>
    </source>
</evidence>
<dbReference type="AlphaFoldDB" id="A0A194W4J7"/>
<organism evidence="7 8">
    <name type="scientific">Cytospora mali</name>
    <name type="common">Apple Valsa canker fungus</name>
    <name type="synonym">Valsa mali</name>
    <dbReference type="NCBI Taxonomy" id="578113"/>
    <lineage>
        <taxon>Eukaryota</taxon>
        <taxon>Fungi</taxon>
        <taxon>Dikarya</taxon>
        <taxon>Ascomycota</taxon>
        <taxon>Pezizomycotina</taxon>
        <taxon>Sordariomycetes</taxon>
        <taxon>Sordariomycetidae</taxon>
        <taxon>Diaporthales</taxon>
        <taxon>Cytosporaceae</taxon>
        <taxon>Cytospora</taxon>
    </lineage>
</organism>
<dbReference type="EMBL" id="CM003103">
    <property type="protein sequence ID" value="KUI70975.1"/>
    <property type="molecule type" value="Genomic_DNA"/>
</dbReference>
<feature type="transmembrane region" description="Helical" evidence="6">
    <location>
        <begin position="262"/>
        <end position="285"/>
    </location>
</feature>
<feature type="transmembrane region" description="Helical" evidence="6">
    <location>
        <begin position="150"/>
        <end position="169"/>
    </location>
</feature>
<keyword evidence="2 6" id="KW-0812">Transmembrane</keyword>
<dbReference type="Proteomes" id="UP000078559">
    <property type="component" value="Chromosome 6"/>
</dbReference>
<dbReference type="GO" id="GO:0016020">
    <property type="term" value="C:membrane"/>
    <property type="evidence" value="ECO:0007669"/>
    <property type="project" value="UniProtKB-SubCell"/>
</dbReference>
<evidence type="ECO:0000256" key="2">
    <source>
        <dbReference type="ARBA" id="ARBA00022692"/>
    </source>
</evidence>
<evidence type="ECO:0000256" key="4">
    <source>
        <dbReference type="ARBA" id="ARBA00023136"/>
    </source>
</evidence>
<dbReference type="InterPro" id="IPR006603">
    <property type="entry name" value="PQ-loop_rpt"/>
</dbReference>
<keyword evidence="8" id="KW-1185">Reference proteome</keyword>
<feature type="transmembrane region" description="Helical" evidence="6">
    <location>
        <begin position="21"/>
        <end position="43"/>
    </location>
</feature>
<feature type="transmembrane region" description="Helical" evidence="6">
    <location>
        <begin position="206"/>
        <end position="225"/>
    </location>
</feature>
<dbReference type="SMR" id="A0A194W4J7"/>
<name>A0A194W4J7_CYTMA</name>
<evidence type="ECO:0000256" key="5">
    <source>
        <dbReference type="SAM" id="MobiDB-lite"/>
    </source>
</evidence>
<accession>A0A194W4J7</accession>